<accession>A0A927HFV0</accession>
<gene>
    <name evidence="2" type="ORF">H9Q16_12820</name>
</gene>
<feature type="signal peptide" evidence="1">
    <location>
        <begin position="1"/>
        <end position="18"/>
    </location>
</feature>
<feature type="chain" id="PRO_5037530309" evidence="1">
    <location>
        <begin position="19"/>
        <end position="153"/>
    </location>
</feature>
<sequence length="153" mass="16500">MKLLPLTAASLLVASAAASEQPFEINNIYPMTQERFQLSDRQYFIQDNQGYFEVVQGPVTEGPARCIGGGFGFKDGTSTIEGICIFGEGEDTFTMAWRAGQQGAANDWEIVAATGRYKGMTGTGIATTGVEIMYRALPLRQTHIIGTVDIPAP</sequence>
<evidence type="ECO:0000256" key="1">
    <source>
        <dbReference type="SAM" id="SignalP"/>
    </source>
</evidence>
<keyword evidence="3" id="KW-1185">Reference proteome</keyword>
<dbReference type="Proteomes" id="UP000635142">
    <property type="component" value="Unassembled WGS sequence"/>
</dbReference>
<comment type="caution">
    <text evidence="2">The sequence shown here is derived from an EMBL/GenBank/DDBJ whole genome shotgun (WGS) entry which is preliminary data.</text>
</comment>
<organism evidence="2 3">
    <name type="scientific">Sulfitobacter aestuariivivens</name>
    <dbReference type="NCBI Taxonomy" id="2766981"/>
    <lineage>
        <taxon>Bacteria</taxon>
        <taxon>Pseudomonadati</taxon>
        <taxon>Pseudomonadota</taxon>
        <taxon>Alphaproteobacteria</taxon>
        <taxon>Rhodobacterales</taxon>
        <taxon>Roseobacteraceae</taxon>
        <taxon>Sulfitobacter</taxon>
    </lineage>
</organism>
<proteinExistence type="predicted"/>
<dbReference type="RefSeq" id="WP_191075821.1">
    <property type="nucleotide sequence ID" value="NZ_JACTAG010000002.1"/>
</dbReference>
<dbReference type="AlphaFoldDB" id="A0A927HFV0"/>
<protein>
    <submittedName>
        <fullName evidence="2">Uncharacterized protein</fullName>
    </submittedName>
</protein>
<reference evidence="2" key="1">
    <citation type="submission" date="2020-08" db="EMBL/GenBank/DDBJ databases">
        <title>Sulfitobacter aestuariivivens sp. nov., isolated from a tidal flat.</title>
        <authorList>
            <person name="Park S."/>
            <person name="Yoon J.-H."/>
        </authorList>
    </citation>
    <scope>NUCLEOTIDE SEQUENCE</scope>
    <source>
        <strain evidence="2">TSTF-M16</strain>
    </source>
</reference>
<keyword evidence="1" id="KW-0732">Signal</keyword>
<name>A0A927HFV0_9RHOB</name>
<evidence type="ECO:0000313" key="3">
    <source>
        <dbReference type="Proteomes" id="UP000635142"/>
    </source>
</evidence>
<dbReference type="EMBL" id="JACTAG010000002">
    <property type="protein sequence ID" value="MBD3664809.1"/>
    <property type="molecule type" value="Genomic_DNA"/>
</dbReference>
<evidence type="ECO:0000313" key="2">
    <source>
        <dbReference type="EMBL" id="MBD3664809.1"/>
    </source>
</evidence>